<evidence type="ECO:0000256" key="1">
    <source>
        <dbReference type="SAM" id="Coils"/>
    </source>
</evidence>
<feature type="transmembrane region" description="Helical" evidence="2">
    <location>
        <begin position="428"/>
        <end position="450"/>
    </location>
</feature>
<protein>
    <submittedName>
        <fullName evidence="3">Capsule polysaccharide transporter</fullName>
    </submittedName>
</protein>
<comment type="caution">
    <text evidence="3">The sequence shown here is derived from an EMBL/GenBank/DDBJ whole genome shotgun (WGS) entry which is preliminary data.</text>
</comment>
<reference evidence="3 4" key="1">
    <citation type="submission" date="2017-06" db="EMBL/GenBank/DDBJ databases">
        <title>Whole Genome Sequences of Colwellia marinimaniae MTCD1.</title>
        <authorList>
            <person name="Kusumoto H."/>
            <person name="Inoue M."/>
            <person name="Tanikawa K."/>
            <person name="Maeji H."/>
            <person name="Cameron J.H."/>
            <person name="Bartlett D.H."/>
        </authorList>
    </citation>
    <scope>NUCLEOTIDE SEQUENCE [LARGE SCALE GENOMIC DNA]</scope>
    <source>
        <strain evidence="3 4">MTCD1</strain>
    </source>
</reference>
<evidence type="ECO:0000313" key="3">
    <source>
        <dbReference type="EMBL" id="GAW97796.1"/>
    </source>
</evidence>
<proteinExistence type="predicted"/>
<evidence type="ECO:0000313" key="4">
    <source>
        <dbReference type="Proteomes" id="UP000197068"/>
    </source>
</evidence>
<name>A0ABQ0N189_9GAMM</name>
<organism evidence="3 4">
    <name type="scientific">Colwellia marinimaniae</name>
    <dbReference type="NCBI Taxonomy" id="1513592"/>
    <lineage>
        <taxon>Bacteria</taxon>
        <taxon>Pseudomonadati</taxon>
        <taxon>Pseudomonadota</taxon>
        <taxon>Gammaproteobacteria</taxon>
        <taxon>Alteromonadales</taxon>
        <taxon>Colwelliaceae</taxon>
        <taxon>Colwellia</taxon>
    </lineage>
</organism>
<dbReference type="PANTHER" id="PTHR32309:SF13">
    <property type="entry name" value="FERRIC ENTEROBACTIN TRANSPORT PROTEIN FEPE"/>
    <property type="match status" value="1"/>
</dbReference>
<keyword evidence="4" id="KW-1185">Reference proteome</keyword>
<dbReference type="InterPro" id="IPR050445">
    <property type="entry name" value="Bact_polysacc_biosynth/exp"/>
</dbReference>
<gene>
    <name evidence="3" type="ORF">MTCD1_03440</name>
</gene>
<accession>A0ABQ0N189</accession>
<keyword evidence="2" id="KW-0812">Transmembrane</keyword>
<keyword evidence="2" id="KW-0472">Membrane</keyword>
<feature type="coiled-coil region" evidence="1">
    <location>
        <begin position="338"/>
        <end position="365"/>
    </location>
</feature>
<keyword evidence="2" id="KW-1133">Transmembrane helix</keyword>
<sequence length="457" mass="52059">MPEQRFLQLRNALKPEEFNSVIFLKQKAEKIKTSDPQLSARILVRVNNLEKQQRMKVEKRSMGPVVKLSSEPVALLKRLQALTPAKVFSVFLARMQTLKQSSFMWFVVLPSLLFAIYQIFIATERFESQAQIIVQQPDAMATMDAGMAFLTGMGVPTGGSDSELIKAYVYSNDMVTYLNQELDLRGHYSQNFIDYFSGIHKSDTREELLAYYQERVKVIINEKSGIITIYSQGFDSEFAQQLTNKIVKRAEWFINSIGHQLANAQLGFIQGEHENIEQRFAAAQTNLLNFQQQYNLLDPMAEGIAMQQITYTLEGQIAVKQTELKTIQAIMSAKAPQVKALKNELNALKSQLKSERSKLAQSGQEELAVSELLAKFTDFKIKMELALQAYTSSQISLEKSRIEAYRQMKYLIVVEQATLSEENKYPGVFYNISLFLLLLSMIFGIARIIFATIQELK</sequence>
<dbReference type="RefSeq" id="WP_057183618.1">
    <property type="nucleotide sequence ID" value="NZ_BDQM01000047.1"/>
</dbReference>
<feature type="transmembrane region" description="Helical" evidence="2">
    <location>
        <begin position="103"/>
        <end position="121"/>
    </location>
</feature>
<dbReference type="Proteomes" id="UP000197068">
    <property type="component" value="Unassembled WGS sequence"/>
</dbReference>
<keyword evidence="1" id="KW-0175">Coiled coil</keyword>
<dbReference type="PANTHER" id="PTHR32309">
    <property type="entry name" value="TYROSINE-PROTEIN KINASE"/>
    <property type="match status" value="1"/>
</dbReference>
<evidence type="ECO:0000256" key="2">
    <source>
        <dbReference type="SAM" id="Phobius"/>
    </source>
</evidence>
<dbReference type="EMBL" id="BDQM01000047">
    <property type="protein sequence ID" value="GAW97796.1"/>
    <property type="molecule type" value="Genomic_DNA"/>
</dbReference>